<reference evidence="2" key="1">
    <citation type="journal article" date="2023" name="Microb. Genom.">
        <title>Mesoterricola silvestris gen. nov., sp. nov., Mesoterricola sediminis sp. nov., Geothrix oryzae sp. nov., Geothrix edaphica sp. nov., Geothrix rubra sp. nov., and Geothrix limicola sp. nov., six novel members of Acidobacteriota isolated from soils.</title>
        <authorList>
            <person name="Weisberg A.J."/>
            <person name="Pearce E."/>
            <person name="Kramer C.G."/>
            <person name="Chang J.H."/>
            <person name="Clarke C.R."/>
        </authorList>
    </citation>
    <scope>NUCLEOTIDE SEQUENCE</scope>
    <source>
        <strain evidence="2">ND06-05F</strain>
    </source>
</reference>
<comment type="caution">
    <text evidence="2">The sequence shown here is derived from an EMBL/GenBank/DDBJ whole genome shotgun (WGS) entry which is preliminary data.</text>
</comment>
<evidence type="ECO:0000313" key="2">
    <source>
        <dbReference type="EMBL" id="MDX3132149.1"/>
    </source>
</evidence>
<dbReference type="EMBL" id="JARAWN010000127">
    <property type="protein sequence ID" value="MDX3132149.1"/>
    <property type="molecule type" value="Genomic_DNA"/>
</dbReference>
<accession>A0AAJ2UMT3</accession>
<dbReference type="Proteomes" id="UP001273589">
    <property type="component" value="Unassembled WGS sequence"/>
</dbReference>
<name>A0AAJ2UMT3_9ACTN</name>
<dbReference type="RefSeq" id="WP_159024574.1">
    <property type="nucleotide sequence ID" value="NZ_JARAWN010000127.1"/>
</dbReference>
<keyword evidence="1" id="KW-0732">Signal</keyword>
<organism evidence="2 3">
    <name type="scientific">Streptomyces europaeiscabiei</name>
    <dbReference type="NCBI Taxonomy" id="146819"/>
    <lineage>
        <taxon>Bacteria</taxon>
        <taxon>Bacillati</taxon>
        <taxon>Actinomycetota</taxon>
        <taxon>Actinomycetes</taxon>
        <taxon>Kitasatosporales</taxon>
        <taxon>Streptomycetaceae</taxon>
        <taxon>Streptomyces</taxon>
    </lineage>
</organism>
<evidence type="ECO:0000313" key="3">
    <source>
        <dbReference type="Proteomes" id="UP001273589"/>
    </source>
</evidence>
<evidence type="ECO:0000256" key="1">
    <source>
        <dbReference type="SAM" id="SignalP"/>
    </source>
</evidence>
<evidence type="ECO:0008006" key="4">
    <source>
        <dbReference type="Google" id="ProtNLM"/>
    </source>
</evidence>
<feature type="chain" id="PRO_5042572048" description="Secreted protein" evidence="1">
    <location>
        <begin position="34"/>
        <end position="157"/>
    </location>
</feature>
<gene>
    <name evidence="2" type="ORF">PV367_20655</name>
</gene>
<feature type="signal peptide" evidence="1">
    <location>
        <begin position="1"/>
        <end position="33"/>
    </location>
</feature>
<sequence length="157" mass="17179">MRLRRISKRATAMVVTMIAAVALPLAAQAPAQAAQNVAAGTTAWTPEIYPLFSGESVERDVSSFTRDVRLRACALRNGIACVSVGQGDGKHSLFHLYKCDTRSLSNFIDALAVVNHQTGGAQVHFWGPRYETYIPANNTVTPVPDHQTYDFDRLDLC</sequence>
<dbReference type="AlphaFoldDB" id="A0AAJ2UMT3"/>
<protein>
    <recommendedName>
        <fullName evidence="4">Secreted protein</fullName>
    </recommendedName>
</protein>
<proteinExistence type="predicted"/>